<dbReference type="Proteomes" id="UP001590951">
    <property type="component" value="Unassembled WGS sequence"/>
</dbReference>
<proteinExistence type="inferred from homology"/>
<dbReference type="InterPro" id="IPR052337">
    <property type="entry name" value="SAT4-like"/>
</dbReference>
<dbReference type="PANTHER" id="PTHR33048">
    <property type="entry name" value="PTH11-LIKE INTEGRAL MEMBRANE PROTEIN (AFU_ORTHOLOGUE AFUA_5G11245)"/>
    <property type="match status" value="1"/>
</dbReference>
<evidence type="ECO:0000256" key="6">
    <source>
        <dbReference type="SAM" id="Phobius"/>
    </source>
</evidence>
<evidence type="ECO:0000256" key="4">
    <source>
        <dbReference type="ARBA" id="ARBA00023136"/>
    </source>
</evidence>
<feature type="transmembrane region" description="Helical" evidence="6">
    <location>
        <begin position="51"/>
        <end position="73"/>
    </location>
</feature>
<feature type="transmembrane region" description="Helical" evidence="6">
    <location>
        <begin position="85"/>
        <end position="104"/>
    </location>
</feature>
<comment type="caution">
    <text evidence="8">The sequence shown here is derived from an EMBL/GenBank/DDBJ whole genome shotgun (WGS) entry which is preliminary data.</text>
</comment>
<organism evidence="8 9">
    <name type="scientific">Lepraria finkii</name>
    <dbReference type="NCBI Taxonomy" id="1340010"/>
    <lineage>
        <taxon>Eukaryota</taxon>
        <taxon>Fungi</taxon>
        <taxon>Dikarya</taxon>
        <taxon>Ascomycota</taxon>
        <taxon>Pezizomycotina</taxon>
        <taxon>Lecanoromycetes</taxon>
        <taxon>OSLEUM clade</taxon>
        <taxon>Lecanoromycetidae</taxon>
        <taxon>Lecanorales</taxon>
        <taxon>Lecanorineae</taxon>
        <taxon>Stereocaulaceae</taxon>
        <taxon>Lepraria</taxon>
    </lineage>
</organism>
<dbReference type="InterPro" id="IPR049326">
    <property type="entry name" value="Rhodopsin_dom_fungi"/>
</dbReference>
<evidence type="ECO:0000256" key="5">
    <source>
        <dbReference type="ARBA" id="ARBA00038359"/>
    </source>
</evidence>
<keyword evidence="3 6" id="KW-1133">Transmembrane helix</keyword>
<name>A0ABR4AUP8_9LECA</name>
<sequence>MLYGIYIGMLITLLLYIPNVFLTAYFCAPHVGKHWIAADVGGCNKLLEWYVIQAALIVALDLYNFILPLPAVVRLQVPARRRRGIMMVFGTAIFAVLAAIAQLANRPALWKSKDQTWHSGLAIIFTCIEITYQSLSALCRPFLAS</sequence>
<protein>
    <recommendedName>
        <fullName evidence="7">Rhodopsin domain-containing protein</fullName>
    </recommendedName>
</protein>
<comment type="similarity">
    <text evidence="5">Belongs to the SAT4 family.</text>
</comment>
<evidence type="ECO:0000256" key="3">
    <source>
        <dbReference type="ARBA" id="ARBA00022989"/>
    </source>
</evidence>
<evidence type="ECO:0000313" key="9">
    <source>
        <dbReference type="Proteomes" id="UP001590951"/>
    </source>
</evidence>
<reference evidence="8 9" key="1">
    <citation type="submission" date="2024-09" db="EMBL/GenBank/DDBJ databases">
        <title>Rethinking Asexuality: The Enigmatic Case of Functional Sexual Genes in Lepraria (Stereocaulaceae).</title>
        <authorList>
            <person name="Doellman M."/>
            <person name="Sun Y."/>
            <person name="Barcenas-Pena A."/>
            <person name="Lumbsch H.T."/>
            <person name="Grewe F."/>
        </authorList>
    </citation>
    <scope>NUCLEOTIDE SEQUENCE [LARGE SCALE GENOMIC DNA]</scope>
    <source>
        <strain evidence="8 9">Grewe 0041</strain>
    </source>
</reference>
<feature type="domain" description="Rhodopsin" evidence="7">
    <location>
        <begin position="5"/>
        <end position="141"/>
    </location>
</feature>
<comment type="subcellular location">
    <subcellularLocation>
        <location evidence="1">Membrane</location>
        <topology evidence="1">Multi-pass membrane protein</topology>
    </subcellularLocation>
</comment>
<feature type="transmembrane region" description="Helical" evidence="6">
    <location>
        <begin position="116"/>
        <end position="135"/>
    </location>
</feature>
<keyword evidence="9" id="KW-1185">Reference proteome</keyword>
<accession>A0ABR4AUP8</accession>
<dbReference type="EMBL" id="JBHFEH010000069">
    <property type="protein sequence ID" value="KAL2049210.1"/>
    <property type="molecule type" value="Genomic_DNA"/>
</dbReference>
<evidence type="ECO:0000256" key="1">
    <source>
        <dbReference type="ARBA" id="ARBA00004141"/>
    </source>
</evidence>
<keyword evidence="2 6" id="KW-0812">Transmembrane</keyword>
<dbReference type="Pfam" id="PF20684">
    <property type="entry name" value="Fung_rhodopsin"/>
    <property type="match status" value="1"/>
</dbReference>
<evidence type="ECO:0000313" key="8">
    <source>
        <dbReference type="EMBL" id="KAL2049210.1"/>
    </source>
</evidence>
<evidence type="ECO:0000259" key="7">
    <source>
        <dbReference type="Pfam" id="PF20684"/>
    </source>
</evidence>
<dbReference type="PANTHER" id="PTHR33048:SF47">
    <property type="entry name" value="INTEGRAL MEMBRANE PROTEIN-RELATED"/>
    <property type="match status" value="1"/>
</dbReference>
<evidence type="ECO:0000256" key="2">
    <source>
        <dbReference type="ARBA" id="ARBA00022692"/>
    </source>
</evidence>
<feature type="transmembrane region" description="Helical" evidence="6">
    <location>
        <begin position="7"/>
        <end position="31"/>
    </location>
</feature>
<gene>
    <name evidence="8" type="ORF">ABVK25_010561</name>
</gene>
<keyword evidence="4 6" id="KW-0472">Membrane</keyword>